<accession>A0AAD4MBM9</accession>
<dbReference type="AlphaFoldDB" id="A0AAD4MBM9"/>
<proteinExistence type="predicted"/>
<organism evidence="2 3">
    <name type="scientific">Multifurca ochricompacta</name>
    <dbReference type="NCBI Taxonomy" id="376703"/>
    <lineage>
        <taxon>Eukaryota</taxon>
        <taxon>Fungi</taxon>
        <taxon>Dikarya</taxon>
        <taxon>Basidiomycota</taxon>
        <taxon>Agaricomycotina</taxon>
        <taxon>Agaricomycetes</taxon>
        <taxon>Russulales</taxon>
        <taxon>Russulaceae</taxon>
        <taxon>Multifurca</taxon>
    </lineage>
</organism>
<comment type="caution">
    <text evidence="2">The sequence shown here is derived from an EMBL/GenBank/DDBJ whole genome shotgun (WGS) entry which is preliminary data.</text>
</comment>
<feature type="chain" id="PRO_5042013154" description="Secreted protein" evidence="1">
    <location>
        <begin position="25"/>
        <end position="136"/>
    </location>
</feature>
<evidence type="ECO:0000313" key="3">
    <source>
        <dbReference type="Proteomes" id="UP001203297"/>
    </source>
</evidence>
<dbReference type="EMBL" id="WTXG01000004">
    <property type="protein sequence ID" value="KAI0306187.1"/>
    <property type="molecule type" value="Genomic_DNA"/>
</dbReference>
<name>A0AAD4MBM9_9AGAM</name>
<evidence type="ECO:0000313" key="2">
    <source>
        <dbReference type="EMBL" id="KAI0306187.1"/>
    </source>
</evidence>
<evidence type="ECO:0008006" key="4">
    <source>
        <dbReference type="Google" id="ProtNLM"/>
    </source>
</evidence>
<keyword evidence="3" id="KW-1185">Reference proteome</keyword>
<sequence length="136" mass="14758">MMTRDPGWLGLMSVCLACLSLKNCLVCVARESSIINNAGSREVCFTSGGSTCYLGSALASVVLLISVCYNEVARCQCAKEWFQQLMGMFTMKSLNHLTLDRERALIGCVLLGVHEGRLSVKPIALASYMCPLNVLS</sequence>
<dbReference type="Proteomes" id="UP001203297">
    <property type="component" value="Unassembled WGS sequence"/>
</dbReference>
<feature type="signal peptide" evidence="1">
    <location>
        <begin position="1"/>
        <end position="24"/>
    </location>
</feature>
<reference evidence="2" key="1">
    <citation type="journal article" date="2022" name="New Phytol.">
        <title>Evolutionary transition to the ectomycorrhizal habit in the genomes of a hyperdiverse lineage of mushroom-forming fungi.</title>
        <authorList>
            <person name="Looney B."/>
            <person name="Miyauchi S."/>
            <person name="Morin E."/>
            <person name="Drula E."/>
            <person name="Courty P.E."/>
            <person name="Kohler A."/>
            <person name="Kuo A."/>
            <person name="LaButti K."/>
            <person name="Pangilinan J."/>
            <person name="Lipzen A."/>
            <person name="Riley R."/>
            <person name="Andreopoulos W."/>
            <person name="He G."/>
            <person name="Johnson J."/>
            <person name="Nolan M."/>
            <person name="Tritt A."/>
            <person name="Barry K.W."/>
            <person name="Grigoriev I.V."/>
            <person name="Nagy L.G."/>
            <person name="Hibbett D."/>
            <person name="Henrissat B."/>
            <person name="Matheny P.B."/>
            <person name="Labbe J."/>
            <person name="Martin F.M."/>
        </authorList>
    </citation>
    <scope>NUCLEOTIDE SEQUENCE</scope>
    <source>
        <strain evidence="2">BPL690</strain>
    </source>
</reference>
<keyword evidence="1" id="KW-0732">Signal</keyword>
<evidence type="ECO:0000256" key="1">
    <source>
        <dbReference type="SAM" id="SignalP"/>
    </source>
</evidence>
<protein>
    <recommendedName>
        <fullName evidence="4">Secreted protein</fullName>
    </recommendedName>
</protein>
<gene>
    <name evidence="2" type="ORF">B0F90DRAFT_972333</name>
</gene>